<keyword evidence="1" id="KW-0472">Membrane</keyword>
<dbReference type="RefSeq" id="WP_156005467.1">
    <property type="nucleotide sequence ID" value="NZ_CP046276.1"/>
</dbReference>
<evidence type="ECO:0000256" key="1">
    <source>
        <dbReference type="SAM" id="Phobius"/>
    </source>
</evidence>
<keyword evidence="1" id="KW-0812">Transmembrane</keyword>
<dbReference type="KEGG" id="stab:STABA_v1c01060"/>
<name>A0A6I6CHF8_9MOLU</name>
<evidence type="ECO:0000313" key="2">
    <source>
        <dbReference type="EMBL" id="QGS51473.1"/>
    </source>
</evidence>
<dbReference type="AlphaFoldDB" id="A0A6I6CHF8"/>
<evidence type="ECO:0000313" key="3">
    <source>
        <dbReference type="Proteomes" id="UP000424468"/>
    </source>
</evidence>
<reference evidence="2 3" key="1">
    <citation type="submission" date="2019-11" db="EMBL/GenBank/DDBJ databases">
        <title>Complete genome sequence of Spiroplasma tabanidicola TAUS-1 (DSM 22603).</title>
        <authorList>
            <person name="Huang C.-T."/>
            <person name="Lin Y.-C."/>
            <person name="Kuo C.-H."/>
        </authorList>
    </citation>
    <scope>NUCLEOTIDE SEQUENCE [LARGE SCALE GENOMIC DNA]</scope>
    <source>
        <strain evidence="2 3">TAUS-1</strain>
    </source>
</reference>
<dbReference type="Proteomes" id="UP000424468">
    <property type="component" value="Chromosome"/>
</dbReference>
<accession>A0A6I6CHF8</accession>
<sequence length="56" mass="6498">MSKIFKKYRKLFIKTWVETIGTILFLVIFTMIVFGILATPLQLTLKASYLLKNTNS</sequence>
<keyword evidence="1" id="KW-1133">Transmembrane helix</keyword>
<keyword evidence="3" id="KW-1185">Reference proteome</keyword>
<proteinExistence type="predicted"/>
<dbReference type="OrthoDB" id="391548at2"/>
<protein>
    <submittedName>
        <fullName evidence="2">Uncharacterized protein</fullName>
    </submittedName>
</protein>
<organism evidence="2 3">
    <name type="scientific">Spiroplasma tabanidicola</name>
    <dbReference type="NCBI Taxonomy" id="324079"/>
    <lineage>
        <taxon>Bacteria</taxon>
        <taxon>Bacillati</taxon>
        <taxon>Mycoplasmatota</taxon>
        <taxon>Mollicutes</taxon>
        <taxon>Entomoplasmatales</taxon>
        <taxon>Spiroplasmataceae</taxon>
        <taxon>Spiroplasma</taxon>
    </lineage>
</organism>
<gene>
    <name evidence="2" type="ORF">STABA_v1c01060</name>
</gene>
<dbReference type="EMBL" id="CP046276">
    <property type="protein sequence ID" value="QGS51473.1"/>
    <property type="molecule type" value="Genomic_DNA"/>
</dbReference>
<feature type="transmembrane region" description="Helical" evidence="1">
    <location>
        <begin position="20"/>
        <end position="43"/>
    </location>
</feature>